<evidence type="ECO:0000256" key="6">
    <source>
        <dbReference type="ARBA" id="ARBA00022989"/>
    </source>
</evidence>
<dbReference type="SUPFAM" id="SSF57424">
    <property type="entry name" value="LDL receptor-like module"/>
    <property type="match status" value="2"/>
</dbReference>
<feature type="disulfide bond" evidence="10">
    <location>
        <begin position="6"/>
        <end position="18"/>
    </location>
</feature>
<evidence type="ECO:0000256" key="5">
    <source>
        <dbReference type="ARBA" id="ARBA00022737"/>
    </source>
</evidence>
<keyword evidence="3" id="KW-0812">Transmembrane</keyword>
<keyword evidence="4" id="KW-0732">Signal</keyword>
<evidence type="ECO:0000313" key="12">
    <source>
        <dbReference type="Proteomes" id="UP000015102"/>
    </source>
</evidence>
<dbReference type="SMART" id="SM00192">
    <property type="entry name" value="LDLa"/>
    <property type="match status" value="2"/>
</dbReference>
<dbReference type="OMA" id="DERACMI"/>
<evidence type="ECO:0000256" key="4">
    <source>
        <dbReference type="ARBA" id="ARBA00022729"/>
    </source>
</evidence>
<dbReference type="PANTHER" id="PTHR24270">
    <property type="entry name" value="LOW-DENSITY LIPOPROTEIN RECEPTOR-RELATED"/>
    <property type="match status" value="1"/>
</dbReference>
<name>T1GKF1_MEGSC</name>
<dbReference type="InterPro" id="IPR023415">
    <property type="entry name" value="LDLR_class-A_CS"/>
</dbReference>
<evidence type="ECO:0000256" key="1">
    <source>
        <dbReference type="ARBA" id="ARBA00004167"/>
    </source>
</evidence>
<evidence type="ECO:0000256" key="8">
    <source>
        <dbReference type="ARBA" id="ARBA00023157"/>
    </source>
</evidence>
<dbReference type="InterPro" id="IPR002172">
    <property type="entry name" value="LDrepeatLR_classA_rpt"/>
</dbReference>
<evidence type="ECO:0000313" key="11">
    <source>
        <dbReference type="EnsemblMetazoa" id="MESCA003974-PA"/>
    </source>
</evidence>
<keyword evidence="8 10" id="KW-1015">Disulfide bond</keyword>
<keyword evidence="5" id="KW-0677">Repeat</keyword>
<dbReference type="EMBL" id="CAQQ02033038">
    <property type="status" value="NOT_ANNOTATED_CDS"/>
    <property type="molecule type" value="Genomic_DNA"/>
</dbReference>
<reference evidence="11" key="2">
    <citation type="submission" date="2015-06" db="UniProtKB">
        <authorList>
            <consortium name="EnsemblMetazoa"/>
        </authorList>
    </citation>
    <scope>IDENTIFICATION</scope>
</reference>
<feature type="disulfide bond" evidence="10">
    <location>
        <begin position="13"/>
        <end position="31"/>
    </location>
</feature>
<dbReference type="Pfam" id="PF00057">
    <property type="entry name" value="Ldl_recept_a"/>
    <property type="match status" value="2"/>
</dbReference>
<dbReference type="EMBL" id="CAQQ02033040">
    <property type="status" value="NOT_ANNOTATED_CDS"/>
    <property type="molecule type" value="Genomic_DNA"/>
</dbReference>
<dbReference type="InterPro" id="IPR050685">
    <property type="entry name" value="LDLR"/>
</dbReference>
<keyword evidence="12" id="KW-1185">Reference proteome</keyword>
<dbReference type="HOGENOM" id="CLU_2102979_0_0_1"/>
<dbReference type="Proteomes" id="UP000015102">
    <property type="component" value="Unassembled WGS sequence"/>
</dbReference>
<keyword evidence="7" id="KW-0472">Membrane</keyword>
<keyword evidence="9" id="KW-0325">Glycoprotein</keyword>
<keyword evidence="6" id="KW-1133">Transmembrane helix</keyword>
<dbReference type="GO" id="GO:0005886">
    <property type="term" value="C:plasma membrane"/>
    <property type="evidence" value="ECO:0007669"/>
    <property type="project" value="TreeGrafter"/>
</dbReference>
<evidence type="ECO:0000256" key="2">
    <source>
        <dbReference type="ARBA" id="ARBA00004308"/>
    </source>
</evidence>
<dbReference type="PRINTS" id="PR00261">
    <property type="entry name" value="LDLRECEPTOR"/>
</dbReference>
<dbReference type="AlphaFoldDB" id="T1GKF1"/>
<feature type="disulfide bond" evidence="10">
    <location>
        <begin position="25"/>
        <end position="40"/>
    </location>
</feature>
<protein>
    <submittedName>
        <fullName evidence="11">Uncharacterized protein</fullName>
    </submittedName>
</protein>
<dbReference type="PROSITE" id="PS50068">
    <property type="entry name" value="LDLRA_2"/>
    <property type="match status" value="2"/>
</dbReference>
<evidence type="ECO:0000256" key="9">
    <source>
        <dbReference type="ARBA" id="ARBA00023180"/>
    </source>
</evidence>
<dbReference type="EnsemblMetazoa" id="MESCA003974-RA">
    <property type="protein sequence ID" value="MESCA003974-PA"/>
    <property type="gene ID" value="MESCA003974"/>
</dbReference>
<proteinExistence type="predicted"/>
<dbReference type="InterPro" id="IPR036055">
    <property type="entry name" value="LDL_receptor-like_sf"/>
</dbReference>
<dbReference type="CDD" id="cd00112">
    <property type="entry name" value="LDLa"/>
    <property type="match status" value="2"/>
</dbReference>
<feature type="disulfide bond" evidence="10">
    <location>
        <begin position="47"/>
        <end position="59"/>
    </location>
</feature>
<organism evidence="11 12">
    <name type="scientific">Megaselia scalaris</name>
    <name type="common">Humpbacked fly</name>
    <name type="synonym">Phora scalaris</name>
    <dbReference type="NCBI Taxonomy" id="36166"/>
    <lineage>
        <taxon>Eukaryota</taxon>
        <taxon>Metazoa</taxon>
        <taxon>Ecdysozoa</taxon>
        <taxon>Arthropoda</taxon>
        <taxon>Hexapoda</taxon>
        <taxon>Insecta</taxon>
        <taxon>Pterygota</taxon>
        <taxon>Neoptera</taxon>
        <taxon>Endopterygota</taxon>
        <taxon>Diptera</taxon>
        <taxon>Brachycera</taxon>
        <taxon>Muscomorpha</taxon>
        <taxon>Platypezoidea</taxon>
        <taxon>Phoridae</taxon>
        <taxon>Megaseliini</taxon>
        <taxon>Megaselia</taxon>
    </lineage>
</organism>
<reference evidence="12" key="1">
    <citation type="submission" date="2013-02" db="EMBL/GenBank/DDBJ databases">
        <authorList>
            <person name="Hughes D."/>
        </authorList>
    </citation>
    <scope>NUCLEOTIDE SEQUENCE</scope>
    <source>
        <strain>Durham</strain>
        <strain evidence="12">NC isolate 2 -- Noor lab</strain>
    </source>
</reference>
<dbReference type="Gene3D" id="4.10.400.10">
    <property type="entry name" value="Low-density Lipoprotein Receptor"/>
    <property type="match status" value="2"/>
</dbReference>
<dbReference type="PROSITE" id="PS01209">
    <property type="entry name" value="LDLRA_1"/>
    <property type="match status" value="2"/>
</dbReference>
<dbReference type="STRING" id="36166.T1GKF1"/>
<dbReference type="EMBL" id="CAQQ02033039">
    <property type="status" value="NOT_ANNOTATED_CDS"/>
    <property type="molecule type" value="Genomic_DNA"/>
</dbReference>
<evidence type="ECO:0000256" key="10">
    <source>
        <dbReference type="PROSITE-ProRule" id="PRU00124"/>
    </source>
</evidence>
<comment type="caution">
    <text evidence="10">Lacks conserved residue(s) required for the propagation of feature annotation.</text>
</comment>
<dbReference type="FunFam" id="4.10.400.10:FF:000002">
    <property type="entry name" value="Low-density lipoprotein receptor-related protein 1"/>
    <property type="match status" value="1"/>
</dbReference>
<accession>T1GKF1</accession>
<feature type="disulfide bond" evidence="10">
    <location>
        <begin position="54"/>
        <end position="72"/>
    </location>
</feature>
<evidence type="ECO:0000256" key="7">
    <source>
        <dbReference type="ARBA" id="ARBA00023136"/>
    </source>
</evidence>
<comment type="subcellular location">
    <subcellularLocation>
        <location evidence="2">Endomembrane system</location>
    </subcellularLocation>
    <subcellularLocation>
        <location evidence="1">Membrane</location>
        <topology evidence="1">Single-pass membrane protein</topology>
    </subcellularLocation>
</comment>
<sequence length="116" mass="12766">DHKTQCQVHQFRCDSGQCIYPSQLCDGEDDCSDGSDEKNCEKKQIVCGKNMFQCTSGTCIPKSWECDGKLDCPDTSDEHAQCSTNLQADYLPRASILFTALASTPVQDYVVGVNIC</sequence>
<dbReference type="GO" id="GO:0016192">
    <property type="term" value="P:vesicle-mediated transport"/>
    <property type="evidence" value="ECO:0007669"/>
    <property type="project" value="UniProtKB-ARBA"/>
</dbReference>
<dbReference type="FunFam" id="4.10.400.10:FF:000065">
    <property type="entry name" value="Transmembrane protease serine 7"/>
    <property type="match status" value="1"/>
</dbReference>
<evidence type="ECO:0000256" key="3">
    <source>
        <dbReference type="ARBA" id="ARBA00022692"/>
    </source>
</evidence>
<dbReference type="GO" id="GO:0012505">
    <property type="term" value="C:endomembrane system"/>
    <property type="evidence" value="ECO:0007669"/>
    <property type="project" value="UniProtKB-SubCell"/>
</dbReference>